<gene>
    <name evidence="2" type="ORF">GCM10011574_13070</name>
</gene>
<feature type="compositionally biased region" description="Basic residues" evidence="1">
    <location>
        <begin position="40"/>
        <end position="49"/>
    </location>
</feature>
<feature type="region of interest" description="Disordered" evidence="1">
    <location>
        <begin position="1"/>
        <end position="49"/>
    </location>
</feature>
<dbReference type="RefSeq" id="WP_167748393.1">
    <property type="nucleotide sequence ID" value="NZ_BMMN01000002.1"/>
</dbReference>
<reference evidence="2" key="2">
    <citation type="submission" date="2020-09" db="EMBL/GenBank/DDBJ databases">
        <authorList>
            <person name="Sun Q."/>
            <person name="Zhou Y."/>
        </authorList>
    </citation>
    <scope>NUCLEOTIDE SEQUENCE</scope>
    <source>
        <strain evidence="2">CGMCC 4.7138</strain>
    </source>
</reference>
<name>A0A8H9H0B8_9ACTN</name>
<evidence type="ECO:0000256" key="1">
    <source>
        <dbReference type="SAM" id="MobiDB-lite"/>
    </source>
</evidence>
<reference evidence="2" key="1">
    <citation type="journal article" date="2014" name="Int. J. Syst. Evol. Microbiol.">
        <title>Complete genome sequence of Corynebacterium casei LMG S-19264T (=DSM 44701T), isolated from a smear-ripened cheese.</title>
        <authorList>
            <consortium name="US DOE Joint Genome Institute (JGI-PGF)"/>
            <person name="Walter F."/>
            <person name="Albersmeier A."/>
            <person name="Kalinowski J."/>
            <person name="Ruckert C."/>
        </authorList>
    </citation>
    <scope>NUCLEOTIDE SEQUENCE</scope>
    <source>
        <strain evidence="2">CGMCC 4.7138</strain>
    </source>
</reference>
<dbReference type="Proteomes" id="UP000653480">
    <property type="component" value="Unassembled WGS sequence"/>
</dbReference>
<evidence type="ECO:0000313" key="3">
    <source>
        <dbReference type="Proteomes" id="UP000653480"/>
    </source>
</evidence>
<organism evidence="2 3">
    <name type="scientific">Microbispora bryophytorum</name>
    <dbReference type="NCBI Taxonomy" id="1460882"/>
    <lineage>
        <taxon>Bacteria</taxon>
        <taxon>Bacillati</taxon>
        <taxon>Actinomycetota</taxon>
        <taxon>Actinomycetes</taxon>
        <taxon>Streptosporangiales</taxon>
        <taxon>Streptosporangiaceae</taxon>
        <taxon>Microbispora</taxon>
    </lineage>
</organism>
<dbReference type="GeneID" id="97247260"/>
<protein>
    <submittedName>
        <fullName evidence="2">Uncharacterized protein</fullName>
    </submittedName>
</protein>
<keyword evidence="3" id="KW-1185">Reference proteome</keyword>
<feature type="compositionally biased region" description="Basic residues" evidence="1">
    <location>
        <begin position="1"/>
        <end position="14"/>
    </location>
</feature>
<dbReference type="EMBL" id="BMMN01000002">
    <property type="protein sequence ID" value="GGO03328.1"/>
    <property type="molecule type" value="Genomic_DNA"/>
</dbReference>
<feature type="compositionally biased region" description="Pro residues" evidence="1">
    <location>
        <begin position="23"/>
        <end position="37"/>
    </location>
</feature>
<dbReference type="AlphaFoldDB" id="A0A8H9H0B8"/>
<sequence length="49" mass="5664">MRTRASSKGGKRQNPRTPQPQRSFPPPPRQIPAPPMRPVRQPRRLPRAK</sequence>
<accession>A0A8H9H0B8</accession>
<proteinExistence type="predicted"/>
<comment type="caution">
    <text evidence="2">The sequence shown here is derived from an EMBL/GenBank/DDBJ whole genome shotgun (WGS) entry which is preliminary data.</text>
</comment>
<evidence type="ECO:0000313" key="2">
    <source>
        <dbReference type="EMBL" id="GGO03328.1"/>
    </source>
</evidence>